<evidence type="ECO:0000256" key="3">
    <source>
        <dbReference type="ARBA" id="ARBA00022989"/>
    </source>
</evidence>
<reference evidence="5 6" key="1">
    <citation type="submission" date="2019-03" db="EMBL/GenBank/DDBJ databases">
        <authorList>
            <consortium name="Pathogen Informatics"/>
        </authorList>
    </citation>
    <scope>NUCLEOTIDE SEQUENCE [LARGE SCALE GENOMIC DNA]</scope>
    <source>
        <strain evidence="5 6">NCTC12998</strain>
    </source>
</reference>
<evidence type="ECO:0000313" key="6">
    <source>
        <dbReference type="Proteomes" id="UP000345637"/>
    </source>
</evidence>
<keyword evidence="2" id="KW-0812">Transmembrane</keyword>
<organism evidence="5 6">
    <name type="scientific">Raoultella planticola</name>
    <name type="common">Klebsiella planticola</name>
    <dbReference type="NCBI Taxonomy" id="575"/>
    <lineage>
        <taxon>Bacteria</taxon>
        <taxon>Pseudomonadati</taxon>
        <taxon>Pseudomonadota</taxon>
        <taxon>Gammaproteobacteria</taxon>
        <taxon>Enterobacterales</taxon>
        <taxon>Enterobacteriaceae</taxon>
        <taxon>Klebsiella/Raoultella group</taxon>
        <taxon>Raoultella</taxon>
    </lineage>
</organism>
<evidence type="ECO:0000256" key="1">
    <source>
        <dbReference type="ARBA" id="ARBA00004370"/>
    </source>
</evidence>
<proteinExistence type="predicted"/>
<keyword evidence="3" id="KW-1133">Transmembrane helix</keyword>
<dbReference type="EMBL" id="CAADJE010000033">
    <property type="protein sequence ID" value="VFS87494.1"/>
    <property type="molecule type" value="Genomic_DNA"/>
</dbReference>
<comment type="subcellular location">
    <subcellularLocation>
        <location evidence="1">Membrane</location>
    </subcellularLocation>
</comment>
<dbReference type="Proteomes" id="UP000345637">
    <property type="component" value="Unassembled WGS sequence"/>
</dbReference>
<protein>
    <submittedName>
        <fullName evidence="5">Uncharacterized protein</fullName>
    </submittedName>
</protein>
<keyword evidence="4" id="KW-0472">Membrane</keyword>
<evidence type="ECO:0000313" key="5">
    <source>
        <dbReference type="EMBL" id="VFS87494.1"/>
    </source>
</evidence>
<accession>A0A485CSV7</accession>
<evidence type="ECO:0000256" key="2">
    <source>
        <dbReference type="ARBA" id="ARBA00022692"/>
    </source>
</evidence>
<name>A0A485CSV7_RAOPL</name>
<dbReference type="AlphaFoldDB" id="A0A485CSV7"/>
<evidence type="ECO:0000256" key="4">
    <source>
        <dbReference type="ARBA" id="ARBA00023136"/>
    </source>
</evidence>
<dbReference type="Pfam" id="PF05101">
    <property type="entry name" value="VirB3"/>
    <property type="match status" value="1"/>
</dbReference>
<dbReference type="GO" id="GO:0016020">
    <property type="term" value="C:membrane"/>
    <property type="evidence" value="ECO:0007669"/>
    <property type="project" value="UniProtKB-SubCell"/>
</dbReference>
<sequence length="69" mass="7134">MATLNKALTRPAAIAGIPLVPFVMVSGGYRPAGGLCQLLPGITAYSRLAGDEGKSQNRYSLFRAALAGL</sequence>
<dbReference type="InterPro" id="IPR007792">
    <property type="entry name" value="T4SS_VirB3/TrbD/AvhB"/>
</dbReference>
<gene>
    <name evidence="5" type="ORF">NCTC12998_06385</name>
</gene>